<evidence type="ECO:0000256" key="6">
    <source>
        <dbReference type="ARBA" id="ARBA00022723"/>
    </source>
</evidence>
<dbReference type="InterPro" id="IPR032466">
    <property type="entry name" value="Metal_Hydrolase"/>
</dbReference>
<evidence type="ECO:0000313" key="12">
    <source>
        <dbReference type="EMBL" id="MBD7938678.1"/>
    </source>
</evidence>
<dbReference type="RefSeq" id="WP_191816148.1">
    <property type="nucleotide sequence ID" value="NZ_JACSQT010000009.1"/>
</dbReference>
<gene>
    <name evidence="12" type="ORF">H9655_16715</name>
</gene>
<dbReference type="SUPFAM" id="SSF51556">
    <property type="entry name" value="Metallo-dependent hydrolases"/>
    <property type="match status" value="1"/>
</dbReference>
<dbReference type="PANTHER" id="PTHR21240">
    <property type="entry name" value="2-AMINO-3-CARBOXYLMUCONATE-6-SEMIALDEHYDE DECARBOXYLASE"/>
    <property type="match status" value="1"/>
</dbReference>
<dbReference type="EMBL" id="JACSQT010000009">
    <property type="protein sequence ID" value="MBD7938678.1"/>
    <property type="molecule type" value="Genomic_DNA"/>
</dbReference>
<comment type="pathway">
    <text evidence="1">Secondary metabolite metabolism; quinolate metabolism.</text>
</comment>
<evidence type="ECO:0000256" key="7">
    <source>
        <dbReference type="ARBA" id="ARBA00022793"/>
    </source>
</evidence>
<evidence type="ECO:0000256" key="3">
    <source>
        <dbReference type="ARBA" id="ARBA00011245"/>
    </source>
</evidence>
<comment type="caution">
    <text evidence="12">The sequence shown here is derived from an EMBL/GenBank/DDBJ whole genome shotgun (WGS) entry which is preliminary data.</text>
</comment>
<feature type="domain" description="Amidohydrolase-related" evidence="11">
    <location>
        <begin position="7"/>
        <end position="332"/>
    </location>
</feature>
<keyword evidence="13" id="KW-1185">Reference proteome</keyword>
<dbReference type="Proteomes" id="UP000657931">
    <property type="component" value="Unassembled WGS sequence"/>
</dbReference>
<evidence type="ECO:0000256" key="4">
    <source>
        <dbReference type="ARBA" id="ARBA00012365"/>
    </source>
</evidence>
<accession>A0ABR8QT63</accession>
<name>A0ABR8QT63_9BACI</name>
<evidence type="ECO:0000256" key="5">
    <source>
        <dbReference type="ARBA" id="ARBA00021214"/>
    </source>
</evidence>
<evidence type="ECO:0000256" key="9">
    <source>
        <dbReference type="ARBA" id="ARBA00023239"/>
    </source>
</evidence>
<evidence type="ECO:0000313" key="13">
    <source>
        <dbReference type="Proteomes" id="UP000657931"/>
    </source>
</evidence>
<dbReference type="EC" id="4.1.1.45" evidence="4"/>
<evidence type="ECO:0000256" key="8">
    <source>
        <dbReference type="ARBA" id="ARBA00022833"/>
    </source>
</evidence>
<reference evidence="12 13" key="1">
    <citation type="submission" date="2020-08" db="EMBL/GenBank/DDBJ databases">
        <title>A Genomic Blueprint of the Chicken Gut Microbiome.</title>
        <authorList>
            <person name="Gilroy R."/>
            <person name="Ravi A."/>
            <person name="Getino M."/>
            <person name="Pursley I."/>
            <person name="Horton D.L."/>
            <person name="Alikhan N.-F."/>
            <person name="Baker D."/>
            <person name="Gharbi K."/>
            <person name="Hall N."/>
            <person name="Watson M."/>
            <person name="Adriaenssens E.M."/>
            <person name="Foster-Nyarko E."/>
            <person name="Jarju S."/>
            <person name="Secka A."/>
            <person name="Antonio M."/>
            <person name="Oren A."/>
            <person name="Chaudhuri R."/>
            <person name="La Ragione R.M."/>
            <person name="Hildebrand F."/>
            <person name="Pallen M.J."/>
        </authorList>
    </citation>
    <scope>NUCLEOTIDE SEQUENCE [LARGE SCALE GENOMIC DNA]</scope>
    <source>
        <strain evidence="12 13">Sa5YUA1</strain>
    </source>
</reference>
<evidence type="ECO:0000256" key="1">
    <source>
        <dbReference type="ARBA" id="ARBA00005079"/>
    </source>
</evidence>
<dbReference type="Pfam" id="PF04909">
    <property type="entry name" value="Amidohydro_2"/>
    <property type="match status" value="1"/>
</dbReference>
<dbReference type="InterPro" id="IPR032465">
    <property type="entry name" value="ACMSD"/>
</dbReference>
<keyword evidence="9" id="KW-0456">Lyase</keyword>
<evidence type="ECO:0000256" key="10">
    <source>
        <dbReference type="ARBA" id="ARBA00031120"/>
    </source>
</evidence>
<dbReference type="InterPro" id="IPR006680">
    <property type="entry name" value="Amidohydro-rel"/>
</dbReference>
<organism evidence="12 13">
    <name type="scientific">Cytobacillus stercorigallinarum</name>
    <dbReference type="NCBI Taxonomy" id="2762240"/>
    <lineage>
        <taxon>Bacteria</taxon>
        <taxon>Bacillati</taxon>
        <taxon>Bacillota</taxon>
        <taxon>Bacilli</taxon>
        <taxon>Bacillales</taxon>
        <taxon>Bacillaceae</taxon>
        <taxon>Cytobacillus</taxon>
    </lineage>
</organism>
<comment type="similarity">
    <text evidence="2">Belongs to the metallo-dependent hydrolases superfamily. ACMSD family.</text>
</comment>
<evidence type="ECO:0000256" key="2">
    <source>
        <dbReference type="ARBA" id="ARBA00005871"/>
    </source>
</evidence>
<keyword evidence="8" id="KW-0862">Zinc</keyword>
<keyword evidence="7" id="KW-0210">Decarboxylase</keyword>
<protein>
    <recommendedName>
        <fullName evidence="5">2-amino-3-carboxymuconate-6-semialdehyde decarboxylase</fullName>
        <ecNumber evidence="4">4.1.1.45</ecNumber>
    </recommendedName>
    <alternativeName>
        <fullName evidence="10">Picolinate carboxylase</fullName>
    </alternativeName>
</protein>
<dbReference type="Gene3D" id="3.20.20.140">
    <property type="entry name" value="Metal-dependent hydrolases"/>
    <property type="match status" value="1"/>
</dbReference>
<evidence type="ECO:0000259" key="11">
    <source>
        <dbReference type="Pfam" id="PF04909"/>
    </source>
</evidence>
<proteinExistence type="inferred from homology"/>
<dbReference type="PANTHER" id="PTHR21240:SF27">
    <property type="entry name" value="2-AMINO-3-CARBOXYMUCONATE-6-SEMIALDEHYDE DECARBOXYLASE"/>
    <property type="match status" value="1"/>
</dbReference>
<comment type="subunit">
    <text evidence="3">Monomer.</text>
</comment>
<sequence length="349" mass="39696">MDNLFKVDFHTHVISEDFLNLAEKYGDERWPTVNKTCSCGANILVNGKNFREITDQAWDAKKRIEDMEREGIDVQVLSPIPVTFSYWSDPEKGLELAQFQNDFISSLVKQHPKRFIGLGTVPLQDTELAIKEMKRLYLELNLKGIEIGTNVNGRNLDDPTLEPFFAAAHELGVPLFVHPWETLGKERLRKQQMMYMVGMPSETALAVGSIIMSGLLDRYPNLKICFAHGGGSLPYLIPRLDQGYHVWPHIRQTIKPPSAYIQKLYYDALVYDKDNLALMVERLGTDQIIAGSDYPFLLRETPSGKAIDQIDHLSNEERRKMHGLNAMTFLGLNSNDYTANAHNESAIER</sequence>
<keyword evidence="6" id="KW-0479">Metal-binding</keyword>